<evidence type="ECO:0000256" key="11">
    <source>
        <dbReference type="SAM" id="MobiDB-lite"/>
    </source>
</evidence>
<dbReference type="Gene3D" id="1.10.287.280">
    <property type="match status" value="1"/>
</dbReference>
<dbReference type="InterPro" id="IPR046950">
    <property type="entry name" value="DNA-dir_Rpol_C_phage-type"/>
</dbReference>
<reference evidence="13 14" key="1">
    <citation type="journal article" date="2018" name="Evol. Lett.">
        <title>Horizontal gene cluster transfer increased hallucinogenic mushroom diversity.</title>
        <authorList>
            <person name="Reynolds H.T."/>
            <person name="Vijayakumar V."/>
            <person name="Gluck-Thaler E."/>
            <person name="Korotkin H.B."/>
            <person name="Matheny P.B."/>
            <person name="Slot J.C."/>
        </authorList>
    </citation>
    <scope>NUCLEOTIDE SEQUENCE [LARGE SCALE GENOMIC DNA]</scope>
    <source>
        <strain evidence="13 14">2629</strain>
    </source>
</reference>
<comment type="similarity">
    <text evidence="2 10">Belongs to the phage and mitochondrial RNA polymerase family.</text>
</comment>
<sequence>KSGDLEVEEVPFNIDSLRRQLASLTEARKFFDQDLHVRQRQLETSGYELAVEQLEHSIKSREEKGVQDSNALHCTDIQAWMWEWHQKLQVKLKETILRIKADKDNHSIAVAPYLTLLKPEKLSLITIFEVMRLQGSAGGSQGMKMTRMLISVGKAVESEYKANMCRANNIPFNSTSSDGDNASSKIDPNRFFTDMGYKHLHQRRVAAAQTMEDGEAWTASWTPAVRSRVGAVLVEALMDVAQVVRTKVDPTTNERLSESQPAFYSAYEYVRGQKLGVLKLNPAVSERIAKDKVGRTIHPRHLPMLVPPKPWVNYDDGGYLFSKSSAMRFKDSYEQEIYLKQATAAGSVEMVYAGLDVLGSTPWKINRPIFDIVVQVWNSGERMGKMPPATYDEPEPVLAEELIDDLEERSNHILRHRQWMQNRANNHSDRCSVNYKVEIARAFLADTFYLPHNVDFRGRAYPIPPHLSHIGDDLSRGLLLFAEAKPLGERGFRWLKIHLANLYGYDKANFDERVEWVDKHIDNIIESAENPLEGSRWWLKADDPWQCLATCMELRNALALPDPTQYCSPLPVHQDGTCNGLQHYAALGGDEQGAMQVNLAAADRPSDVYSHVGRAVEKLIEEEAAAGDAIAKLLKGKISRKVVKQTVMTTVYGVTFVGAREQIEGQLRDRGDVPEEHCWTAASYLAHKVLACIGDTFTGAKAIQTWLTLCARLISKSIPGERLGLVKSIADAASSASENGSVANTTPTSLTPVTRSQVKKQQMTSVIWTTALGLPIVQPYRKIARKQIMTAVQSIFIADPYAPSEVNSVKQSSAFPPNFVHSLDATHMMLSALECKNRGLTFAAVHDSYWTHPCDIDKMSTIIRDTFIALHSSDVLGKLQAEFRERYKDYVIPLESLGVGSANLVRQLHEAGTRISARPDQVPLLQDLEMLVSQTEDGTTSVRDAIYVPEPPAETKAKAKARSAETEDDVLLVEESEDVDADEAVEAVEDGEEEKPKKKKRPGPKGGPGSRGALSQTKFISLVDLMPPLPEKGTFKVENIKQSPYFFS</sequence>
<evidence type="ECO:0000256" key="6">
    <source>
        <dbReference type="ARBA" id="ARBA00022946"/>
    </source>
</evidence>
<dbReference type="Proteomes" id="UP000284842">
    <property type="component" value="Unassembled WGS sequence"/>
</dbReference>
<dbReference type="InterPro" id="IPR002092">
    <property type="entry name" value="DNA-dir_Rpol_phage-type"/>
</dbReference>
<dbReference type="EC" id="2.7.7.6" evidence="10"/>
<evidence type="ECO:0000256" key="3">
    <source>
        <dbReference type="ARBA" id="ARBA00022478"/>
    </source>
</evidence>
<dbReference type="GO" id="GO:0006390">
    <property type="term" value="P:mitochondrial transcription"/>
    <property type="evidence" value="ECO:0007669"/>
    <property type="project" value="TreeGrafter"/>
</dbReference>
<dbReference type="GO" id="GO:0001018">
    <property type="term" value="F:mitochondrial promoter sequence-specific DNA binding"/>
    <property type="evidence" value="ECO:0007669"/>
    <property type="project" value="TreeGrafter"/>
</dbReference>
<comment type="subcellular location">
    <subcellularLocation>
        <location evidence="1">Mitochondrion</location>
    </subcellularLocation>
</comment>
<feature type="region of interest" description="Disordered" evidence="11">
    <location>
        <begin position="953"/>
        <end position="1016"/>
    </location>
</feature>
<gene>
    <name evidence="13" type="ORF">CVT24_010790</name>
</gene>
<accession>A0A409VGS6</accession>
<evidence type="ECO:0000256" key="8">
    <source>
        <dbReference type="ARBA" id="ARBA00023163"/>
    </source>
</evidence>
<dbReference type="OrthoDB" id="276422at2759"/>
<feature type="domain" description="DNA-directed RNA polymerase N-terminal" evidence="12">
    <location>
        <begin position="37"/>
        <end position="360"/>
    </location>
</feature>
<keyword evidence="3 10" id="KW-0240">DNA-directed RNA polymerase</keyword>
<dbReference type="PANTHER" id="PTHR10102:SF0">
    <property type="entry name" value="DNA-DIRECTED RNA POLYMERASE, MITOCHONDRIAL"/>
    <property type="match status" value="1"/>
</dbReference>
<feature type="compositionally biased region" description="Basic and acidic residues" evidence="11">
    <location>
        <begin position="953"/>
        <end position="965"/>
    </location>
</feature>
<evidence type="ECO:0000256" key="1">
    <source>
        <dbReference type="ARBA" id="ARBA00004173"/>
    </source>
</evidence>
<comment type="catalytic activity">
    <reaction evidence="9 10">
        <text>RNA(n) + a ribonucleoside 5'-triphosphate = RNA(n+1) + diphosphate</text>
        <dbReference type="Rhea" id="RHEA:21248"/>
        <dbReference type="Rhea" id="RHEA-COMP:14527"/>
        <dbReference type="Rhea" id="RHEA-COMP:17342"/>
        <dbReference type="ChEBI" id="CHEBI:33019"/>
        <dbReference type="ChEBI" id="CHEBI:61557"/>
        <dbReference type="ChEBI" id="CHEBI:140395"/>
        <dbReference type="EC" id="2.7.7.6"/>
    </reaction>
</comment>
<protein>
    <recommendedName>
        <fullName evidence="10">DNA-directed RNA polymerase</fullName>
        <ecNumber evidence="10">2.7.7.6</ecNumber>
    </recommendedName>
</protein>
<comment type="function">
    <text evidence="10">DNA-dependent RNA polymerase catalyzes the transcription of DNA into RNA using the four ribonucleoside triphosphates as substrates.</text>
</comment>
<evidence type="ECO:0000259" key="12">
    <source>
        <dbReference type="SMART" id="SM01311"/>
    </source>
</evidence>
<feature type="non-terminal residue" evidence="13">
    <location>
        <position position="1"/>
    </location>
</feature>
<keyword evidence="7" id="KW-0496">Mitochondrion</keyword>
<dbReference type="GO" id="GO:0034245">
    <property type="term" value="C:mitochondrial DNA-directed RNA polymerase complex"/>
    <property type="evidence" value="ECO:0007669"/>
    <property type="project" value="TreeGrafter"/>
</dbReference>
<dbReference type="PROSITE" id="PS00489">
    <property type="entry name" value="RNA_POL_PHAGE_2"/>
    <property type="match status" value="1"/>
</dbReference>
<organism evidence="13 14">
    <name type="scientific">Panaeolus cyanescens</name>
    <dbReference type="NCBI Taxonomy" id="181874"/>
    <lineage>
        <taxon>Eukaryota</taxon>
        <taxon>Fungi</taxon>
        <taxon>Dikarya</taxon>
        <taxon>Basidiomycota</taxon>
        <taxon>Agaricomycotina</taxon>
        <taxon>Agaricomycetes</taxon>
        <taxon>Agaricomycetidae</taxon>
        <taxon>Agaricales</taxon>
        <taxon>Agaricineae</taxon>
        <taxon>Galeropsidaceae</taxon>
        <taxon>Panaeolus</taxon>
    </lineage>
</organism>
<dbReference type="PROSITE" id="PS00900">
    <property type="entry name" value="RNA_POL_PHAGE_1"/>
    <property type="match status" value="1"/>
</dbReference>
<keyword evidence="5 10" id="KW-0548">Nucleotidyltransferase</keyword>
<evidence type="ECO:0000256" key="10">
    <source>
        <dbReference type="RuleBase" id="RU003805"/>
    </source>
</evidence>
<dbReference type="FunCoup" id="A0A409VGS6">
    <property type="interactions" value="127"/>
</dbReference>
<keyword evidence="8 10" id="KW-0804">Transcription</keyword>
<evidence type="ECO:0000256" key="4">
    <source>
        <dbReference type="ARBA" id="ARBA00022679"/>
    </source>
</evidence>
<dbReference type="InterPro" id="IPR029262">
    <property type="entry name" value="RPOL_N"/>
</dbReference>
<dbReference type="GO" id="GO:0003899">
    <property type="term" value="F:DNA-directed RNA polymerase activity"/>
    <property type="evidence" value="ECO:0007669"/>
    <property type="project" value="UniProtKB-EC"/>
</dbReference>
<comment type="caution">
    <text evidence="13">The sequence shown here is derived from an EMBL/GenBank/DDBJ whole genome shotgun (WGS) entry which is preliminary data.</text>
</comment>
<name>A0A409VGS6_9AGAR</name>
<dbReference type="FunFam" id="1.10.150.20:FF:000041">
    <property type="entry name" value="DNA-directed RNA polymerase"/>
    <property type="match status" value="1"/>
</dbReference>
<keyword evidence="6" id="KW-0809">Transit peptide</keyword>
<evidence type="ECO:0000256" key="7">
    <source>
        <dbReference type="ARBA" id="ARBA00023128"/>
    </source>
</evidence>
<evidence type="ECO:0000256" key="2">
    <source>
        <dbReference type="ARBA" id="ARBA00009493"/>
    </source>
</evidence>
<dbReference type="SMART" id="SM01311">
    <property type="entry name" value="RPOL_N"/>
    <property type="match status" value="1"/>
</dbReference>
<dbReference type="Gene3D" id="1.10.1320.10">
    <property type="entry name" value="DNA-directed RNA polymerase, N-terminal domain"/>
    <property type="match status" value="1"/>
</dbReference>
<evidence type="ECO:0000313" key="13">
    <source>
        <dbReference type="EMBL" id="PPQ65459.1"/>
    </source>
</evidence>
<dbReference type="Gene3D" id="1.10.150.20">
    <property type="entry name" value="5' to 3' exonuclease, C-terminal subdomain"/>
    <property type="match status" value="1"/>
</dbReference>
<dbReference type="EMBL" id="NHTK01006065">
    <property type="protein sequence ID" value="PPQ65459.1"/>
    <property type="molecule type" value="Genomic_DNA"/>
</dbReference>
<evidence type="ECO:0000256" key="5">
    <source>
        <dbReference type="ARBA" id="ARBA00022695"/>
    </source>
</evidence>
<dbReference type="InterPro" id="IPR043502">
    <property type="entry name" value="DNA/RNA_pol_sf"/>
</dbReference>
<dbReference type="PANTHER" id="PTHR10102">
    <property type="entry name" value="DNA-DIRECTED RNA POLYMERASE, MITOCHONDRIAL"/>
    <property type="match status" value="1"/>
</dbReference>
<evidence type="ECO:0000313" key="14">
    <source>
        <dbReference type="Proteomes" id="UP000284842"/>
    </source>
</evidence>
<dbReference type="InterPro" id="IPR037159">
    <property type="entry name" value="RNA_POL_N_sf"/>
</dbReference>
<dbReference type="SUPFAM" id="SSF56672">
    <property type="entry name" value="DNA/RNA polymerases"/>
    <property type="match status" value="1"/>
</dbReference>
<evidence type="ECO:0000256" key="9">
    <source>
        <dbReference type="ARBA" id="ARBA00048552"/>
    </source>
</evidence>
<feature type="compositionally biased region" description="Acidic residues" evidence="11">
    <location>
        <begin position="966"/>
        <end position="993"/>
    </location>
</feature>
<keyword evidence="4 10" id="KW-0808">Transferase</keyword>
<proteinExistence type="inferred from homology"/>
<dbReference type="InParanoid" id="A0A409VGS6"/>
<dbReference type="Pfam" id="PF14700">
    <property type="entry name" value="RPOL_N"/>
    <property type="match status" value="1"/>
</dbReference>
<dbReference type="Pfam" id="PF00940">
    <property type="entry name" value="RNA_pol"/>
    <property type="match status" value="1"/>
</dbReference>
<dbReference type="FunFam" id="1.10.287.280:FF:000001">
    <property type="entry name" value="DNA-directed RNA polymerase"/>
    <property type="match status" value="1"/>
</dbReference>
<dbReference type="STRING" id="181874.A0A409VGS6"/>
<keyword evidence="14" id="KW-1185">Reference proteome</keyword>
<dbReference type="AlphaFoldDB" id="A0A409VGS6"/>